<evidence type="ECO:0000256" key="1">
    <source>
        <dbReference type="ARBA" id="ARBA00006987"/>
    </source>
</evidence>
<dbReference type="Gene3D" id="3.40.190.10">
    <property type="entry name" value="Periplasmic binding protein-like II"/>
    <property type="match status" value="1"/>
</dbReference>
<evidence type="ECO:0000313" key="4">
    <source>
        <dbReference type="Proteomes" id="UP000235994"/>
    </source>
</evidence>
<reference evidence="3 4" key="1">
    <citation type="submission" date="2018-01" db="EMBL/GenBank/DDBJ databases">
        <title>The draft genome of an aniline degradation strain ANB-1.</title>
        <authorList>
            <person name="Zhang L."/>
            <person name="Jiang J."/>
        </authorList>
    </citation>
    <scope>NUCLEOTIDE SEQUENCE [LARGE SCALE GENOMIC DNA]</scope>
    <source>
        <strain evidence="3 4">ANB-1</strain>
    </source>
</reference>
<dbReference type="InterPro" id="IPR042100">
    <property type="entry name" value="Bug_dom1"/>
</dbReference>
<dbReference type="PANTHER" id="PTHR42928">
    <property type="entry name" value="TRICARBOXYLATE-BINDING PROTEIN"/>
    <property type="match status" value="1"/>
</dbReference>
<accession>A0A2N8KMN8</accession>
<dbReference type="AlphaFoldDB" id="A0A2N8KMN8"/>
<keyword evidence="4" id="KW-1185">Reference proteome</keyword>
<dbReference type="InterPro" id="IPR005064">
    <property type="entry name" value="BUG"/>
</dbReference>
<sequence>MHHAIRHTALTMAAAAALGLAGAAAAGAYPEQPVRLIVAYPAGGAVDGAARILAERLGAVWDQPVIVENRPGASGRIGVALAAKSPPSYTLVAVTNSTINEQLGRETAGAPSSAASLLPVSTLFTTPVALLVNRQAVPADTLAQYVAMARDKPGAISFGSSGEGTTTHFFGELLKRDKQIDITHVPFAGEGPNLTGLLGGHVGSAFLSASGATKAAQTGKTQVLAVTTPGGSPLLPGVPSFAQLGVAGLDRDTWVGLYAPAGTPQPVLDRVAQAVSEALSSPAVRERYAQLGLIAEGGSPQDLARRMEDDRQYWTQAVQRTGISLR</sequence>
<evidence type="ECO:0000256" key="2">
    <source>
        <dbReference type="SAM" id="SignalP"/>
    </source>
</evidence>
<dbReference type="Gene3D" id="3.40.190.150">
    <property type="entry name" value="Bordetella uptake gene, domain 1"/>
    <property type="match status" value="1"/>
</dbReference>
<comment type="caution">
    <text evidence="3">The sequence shown here is derived from an EMBL/GenBank/DDBJ whole genome shotgun (WGS) entry which is preliminary data.</text>
</comment>
<feature type="signal peptide" evidence="2">
    <location>
        <begin position="1"/>
        <end position="28"/>
    </location>
</feature>
<name>A0A2N8KMN8_9BURK</name>
<dbReference type="PIRSF" id="PIRSF017082">
    <property type="entry name" value="YflP"/>
    <property type="match status" value="1"/>
</dbReference>
<dbReference type="EMBL" id="POQS01000002">
    <property type="protein sequence ID" value="PND34716.1"/>
    <property type="molecule type" value="Genomic_DNA"/>
</dbReference>
<dbReference type="RefSeq" id="WP_102772774.1">
    <property type="nucleotide sequence ID" value="NZ_POQS01000002.1"/>
</dbReference>
<dbReference type="Pfam" id="PF03401">
    <property type="entry name" value="TctC"/>
    <property type="match status" value="1"/>
</dbReference>
<keyword evidence="2" id="KW-0732">Signal</keyword>
<proteinExistence type="inferred from homology"/>
<evidence type="ECO:0000313" key="3">
    <source>
        <dbReference type="EMBL" id="PND34716.1"/>
    </source>
</evidence>
<organism evidence="3 4">
    <name type="scientific">Achromobacter pulmonis</name>
    <dbReference type="NCBI Taxonomy" id="1389932"/>
    <lineage>
        <taxon>Bacteria</taxon>
        <taxon>Pseudomonadati</taxon>
        <taxon>Pseudomonadota</taxon>
        <taxon>Betaproteobacteria</taxon>
        <taxon>Burkholderiales</taxon>
        <taxon>Alcaligenaceae</taxon>
        <taxon>Achromobacter</taxon>
    </lineage>
</organism>
<dbReference type="PANTHER" id="PTHR42928:SF5">
    <property type="entry name" value="BLR1237 PROTEIN"/>
    <property type="match status" value="1"/>
</dbReference>
<feature type="chain" id="PRO_5014989987" evidence="2">
    <location>
        <begin position="29"/>
        <end position="326"/>
    </location>
</feature>
<comment type="similarity">
    <text evidence="1">Belongs to the UPF0065 (bug) family.</text>
</comment>
<protein>
    <submittedName>
        <fullName evidence="3">ABC transporter substrate-binding protein</fullName>
    </submittedName>
</protein>
<gene>
    <name evidence="3" type="ORF">C1I89_11115</name>
</gene>
<dbReference type="Proteomes" id="UP000235994">
    <property type="component" value="Unassembled WGS sequence"/>
</dbReference>
<dbReference type="CDD" id="cd07012">
    <property type="entry name" value="PBP2_Bug_TTT"/>
    <property type="match status" value="1"/>
</dbReference>
<dbReference type="SUPFAM" id="SSF53850">
    <property type="entry name" value="Periplasmic binding protein-like II"/>
    <property type="match status" value="1"/>
</dbReference>